<name>A0A1H6UPH9_9FLAO</name>
<dbReference type="AlphaFoldDB" id="A0A1H6UPH9"/>
<dbReference type="CDD" id="cd16282">
    <property type="entry name" value="metallo-hydrolase-like_MBL-fold"/>
    <property type="match status" value="1"/>
</dbReference>
<protein>
    <submittedName>
        <fullName evidence="2">Glyoxylase, beta-lactamase superfamily II</fullName>
    </submittedName>
</protein>
<dbReference type="SMART" id="SM00849">
    <property type="entry name" value="Lactamase_B"/>
    <property type="match status" value="1"/>
</dbReference>
<dbReference type="GeneID" id="82256956"/>
<dbReference type="InterPro" id="IPR036866">
    <property type="entry name" value="RibonucZ/Hydroxyglut_hydro"/>
</dbReference>
<evidence type="ECO:0000313" key="3">
    <source>
        <dbReference type="Proteomes" id="UP000183077"/>
    </source>
</evidence>
<proteinExistence type="predicted"/>
<dbReference type="RefSeq" id="WP_074745799.1">
    <property type="nucleotide sequence ID" value="NZ_FNYS01000006.1"/>
</dbReference>
<organism evidence="2 3">
    <name type="scientific">Myroides marinus</name>
    <dbReference type="NCBI Taxonomy" id="703342"/>
    <lineage>
        <taxon>Bacteria</taxon>
        <taxon>Pseudomonadati</taxon>
        <taxon>Bacteroidota</taxon>
        <taxon>Flavobacteriia</taxon>
        <taxon>Flavobacteriales</taxon>
        <taxon>Flavobacteriaceae</taxon>
        <taxon>Myroides</taxon>
    </lineage>
</organism>
<gene>
    <name evidence="2" type="ORF">SAMN04488018_106162</name>
</gene>
<dbReference type="InterPro" id="IPR001279">
    <property type="entry name" value="Metallo-B-lactamas"/>
</dbReference>
<sequence>MNKQRVITSNRLKVIEIDHNIFAAISPYRGISWANAAFINRGKGLVYDTFFDLFHAQELKDIYTQVSSQELPQYVVNSHYNSDHTWGNKVFKDSCIIMHKNAAQERLTENIQWYHTIIKRGKDSLESSAGERFFAKEFEGFDLTGVEWITPDIEISSNTTIHLDTTEVQLIDVAPSHSNSDVLLWLEKERILFAGDVVFNGCTAYSEQGINNWVKVLDYIIHDLKPKIVVPGHGSLCGVDFVEEQKQYLTFVLEQVDKHYTKGITAEEITKKIDISKYLHWIQPERIYMSILAVVKSKEEGQFIPPWNDIPASLTEIRAFYDQKYNHTIPAWDPYSAWNESLEFLNL</sequence>
<evidence type="ECO:0000259" key="1">
    <source>
        <dbReference type="SMART" id="SM00849"/>
    </source>
</evidence>
<accession>A0A1H6UPH9</accession>
<dbReference type="PANTHER" id="PTHR42951:SF20">
    <property type="entry name" value="BETA LACTAMASE"/>
    <property type="match status" value="1"/>
</dbReference>
<evidence type="ECO:0000313" key="2">
    <source>
        <dbReference type="EMBL" id="SEI89772.1"/>
    </source>
</evidence>
<dbReference type="Pfam" id="PF00753">
    <property type="entry name" value="Lactamase_B"/>
    <property type="match status" value="1"/>
</dbReference>
<reference evidence="2 3" key="1">
    <citation type="submission" date="2016-10" db="EMBL/GenBank/DDBJ databases">
        <authorList>
            <person name="de Groot N.N."/>
        </authorList>
    </citation>
    <scope>NUCLEOTIDE SEQUENCE [LARGE SCALE GENOMIC DNA]</scope>
    <source>
        <strain evidence="2 3">DSM 23048</strain>
    </source>
</reference>
<dbReference type="InterPro" id="IPR050855">
    <property type="entry name" value="NDM-1-like"/>
</dbReference>
<dbReference type="EMBL" id="FNYS01000006">
    <property type="protein sequence ID" value="SEI89772.1"/>
    <property type="molecule type" value="Genomic_DNA"/>
</dbReference>
<dbReference type="Gene3D" id="3.60.15.10">
    <property type="entry name" value="Ribonuclease Z/Hydroxyacylglutathione hydrolase-like"/>
    <property type="match status" value="1"/>
</dbReference>
<dbReference type="Proteomes" id="UP000183077">
    <property type="component" value="Unassembled WGS sequence"/>
</dbReference>
<dbReference type="PANTHER" id="PTHR42951">
    <property type="entry name" value="METALLO-BETA-LACTAMASE DOMAIN-CONTAINING"/>
    <property type="match status" value="1"/>
</dbReference>
<feature type="domain" description="Metallo-beta-lactamase" evidence="1">
    <location>
        <begin position="33"/>
        <end position="233"/>
    </location>
</feature>
<dbReference type="SUPFAM" id="SSF56281">
    <property type="entry name" value="Metallo-hydrolase/oxidoreductase"/>
    <property type="match status" value="1"/>
</dbReference>